<keyword evidence="4" id="KW-1185">Reference proteome</keyword>
<dbReference type="PANTHER" id="PTHR43048:SF3">
    <property type="entry name" value="METHYLMALONYL-COA EPIMERASE, MITOCHONDRIAL"/>
    <property type="match status" value="1"/>
</dbReference>
<name>A0A368YBY1_9BACI</name>
<dbReference type="RefSeq" id="WP_114351146.1">
    <property type="nucleotide sequence ID" value="NZ_QPJJ01000001.1"/>
</dbReference>
<dbReference type="GO" id="GO:0051213">
    <property type="term" value="F:dioxygenase activity"/>
    <property type="evidence" value="ECO:0007669"/>
    <property type="project" value="UniProtKB-KW"/>
</dbReference>
<accession>A0A368YBY1</accession>
<dbReference type="SUPFAM" id="SSF54593">
    <property type="entry name" value="Glyoxalase/Bleomycin resistance protein/Dihydroxybiphenyl dioxygenase"/>
    <property type="match status" value="1"/>
</dbReference>
<dbReference type="Proteomes" id="UP000252585">
    <property type="component" value="Unassembled WGS sequence"/>
</dbReference>
<dbReference type="AlphaFoldDB" id="A0A368YBY1"/>
<dbReference type="InterPro" id="IPR037523">
    <property type="entry name" value="VOC_core"/>
</dbReference>
<evidence type="ECO:0000313" key="3">
    <source>
        <dbReference type="EMBL" id="RCW77199.1"/>
    </source>
</evidence>
<dbReference type="GO" id="GO:0046872">
    <property type="term" value="F:metal ion binding"/>
    <property type="evidence" value="ECO:0007669"/>
    <property type="project" value="UniProtKB-KW"/>
</dbReference>
<dbReference type="Gene3D" id="3.10.180.10">
    <property type="entry name" value="2,3-Dihydroxybiphenyl 1,2-Dioxygenase, domain 1"/>
    <property type="match status" value="1"/>
</dbReference>
<dbReference type="OrthoDB" id="9788468at2"/>
<organism evidence="3 4">
    <name type="scientific">Saliterribacillus persicus</name>
    <dbReference type="NCBI Taxonomy" id="930114"/>
    <lineage>
        <taxon>Bacteria</taxon>
        <taxon>Bacillati</taxon>
        <taxon>Bacillota</taxon>
        <taxon>Bacilli</taxon>
        <taxon>Bacillales</taxon>
        <taxon>Bacillaceae</taxon>
        <taxon>Saliterribacillus</taxon>
    </lineage>
</organism>
<dbReference type="EMBL" id="QPJJ01000001">
    <property type="protein sequence ID" value="RCW77199.1"/>
    <property type="molecule type" value="Genomic_DNA"/>
</dbReference>
<dbReference type="PROSITE" id="PS51819">
    <property type="entry name" value="VOC"/>
    <property type="match status" value="1"/>
</dbReference>
<dbReference type="GO" id="GO:0004493">
    <property type="term" value="F:methylmalonyl-CoA epimerase activity"/>
    <property type="evidence" value="ECO:0007669"/>
    <property type="project" value="TreeGrafter"/>
</dbReference>
<keyword evidence="3" id="KW-0560">Oxidoreductase</keyword>
<dbReference type="InterPro" id="IPR051785">
    <property type="entry name" value="MMCE/EMCE_epimerase"/>
</dbReference>
<dbReference type="InterPro" id="IPR029068">
    <property type="entry name" value="Glyas_Bleomycin-R_OHBP_Dase"/>
</dbReference>
<dbReference type="GO" id="GO:0046491">
    <property type="term" value="P:L-methylmalonyl-CoA metabolic process"/>
    <property type="evidence" value="ECO:0007669"/>
    <property type="project" value="TreeGrafter"/>
</dbReference>
<comment type="caution">
    <text evidence="3">The sequence shown here is derived from an EMBL/GenBank/DDBJ whole genome shotgun (WGS) entry which is preliminary data.</text>
</comment>
<evidence type="ECO:0000313" key="4">
    <source>
        <dbReference type="Proteomes" id="UP000252585"/>
    </source>
</evidence>
<keyword evidence="3" id="KW-0223">Dioxygenase</keyword>
<gene>
    <name evidence="3" type="ORF">DFR57_10167</name>
</gene>
<reference evidence="3 4" key="1">
    <citation type="submission" date="2018-07" db="EMBL/GenBank/DDBJ databases">
        <title>Genomic Encyclopedia of Type Strains, Phase IV (KMG-IV): sequencing the most valuable type-strain genomes for metagenomic binning, comparative biology and taxonomic classification.</title>
        <authorList>
            <person name="Goeker M."/>
        </authorList>
    </citation>
    <scope>NUCLEOTIDE SEQUENCE [LARGE SCALE GENOMIC DNA]</scope>
    <source>
        <strain evidence="3 4">DSM 27696</strain>
    </source>
</reference>
<dbReference type="PANTHER" id="PTHR43048">
    <property type="entry name" value="METHYLMALONYL-COA EPIMERASE"/>
    <property type="match status" value="1"/>
</dbReference>
<sequence>MGKNALGTNVVTQIAIVVHDIIKTSQAYADFFDVEMPDIQITDGYDKSEMEHRNNPSQARAKLAFFDMGSLQLELIEPDHEPSTWREHLDVKGEGVHHIAFEVNGMKAVINDLEAKGMPLIQKGEYPGGRYAYMDTEKELKVLFELLEND</sequence>
<feature type="domain" description="VOC" evidence="2">
    <location>
        <begin position="10"/>
        <end position="149"/>
    </location>
</feature>
<protein>
    <submittedName>
        <fullName evidence="3">Glyoxalase/bleomycin resistance protein/dioxygenase superfamily protein</fullName>
    </submittedName>
</protein>
<evidence type="ECO:0000256" key="1">
    <source>
        <dbReference type="ARBA" id="ARBA00022723"/>
    </source>
</evidence>
<proteinExistence type="predicted"/>
<evidence type="ECO:0000259" key="2">
    <source>
        <dbReference type="PROSITE" id="PS51819"/>
    </source>
</evidence>
<keyword evidence="1" id="KW-0479">Metal-binding</keyword>
<dbReference type="Pfam" id="PF13669">
    <property type="entry name" value="Glyoxalase_4"/>
    <property type="match status" value="1"/>
</dbReference>